<evidence type="ECO:0000313" key="2">
    <source>
        <dbReference type="EMBL" id="ETO27113.1"/>
    </source>
</evidence>
<accession>X6NMF2</accession>
<protein>
    <submittedName>
        <fullName evidence="2">Uncharacterized protein</fullName>
    </submittedName>
</protein>
<gene>
    <name evidence="2" type="ORF">RFI_10018</name>
</gene>
<reference evidence="2 3" key="1">
    <citation type="journal article" date="2013" name="Curr. Biol.">
        <title>The Genome of the Foraminiferan Reticulomyxa filosa.</title>
        <authorList>
            <person name="Glockner G."/>
            <person name="Hulsmann N."/>
            <person name="Schleicher M."/>
            <person name="Noegel A.A."/>
            <person name="Eichinger L."/>
            <person name="Gallinger C."/>
            <person name="Pawlowski J."/>
            <person name="Sierra R."/>
            <person name="Euteneuer U."/>
            <person name="Pillet L."/>
            <person name="Moustafa A."/>
            <person name="Platzer M."/>
            <person name="Groth M."/>
            <person name="Szafranski K."/>
            <person name="Schliwa M."/>
        </authorList>
    </citation>
    <scope>NUCLEOTIDE SEQUENCE [LARGE SCALE GENOMIC DNA]</scope>
</reference>
<feature type="region of interest" description="Disordered" evidence="1">
    <location>
        <begin position="47"/>
        <end position="105"/>
    </location>
</feature>
<proteinExistence type="predicted"/>
<comment type="caution">
    <text evidence="2">The sequence shown here is derived from an EMBL/GenBank/DDBJ whole genome shotgun (WGS) entry which is preliminary data.</text>
</comment>
<organism evidence="2 3">
    <name type="scientific">Reticulomyxa filosa</name>
    <dbReference type="NCBI Taxonomy" id="46433"/>
    <lineage>
        <taxon>Eukaryota</taxon>
        <taxon>Sar</taxon>
        <taxon>Rhizaria</taxon>
        <taxon>Retaria</taxon>
        <taxon>Foraminifera</taxon>
        <taxon>Monothalamids</taxon>
        <taxon>Reticulomyxidae</taxon>
        <taxon>Reticulomyxa</taxon>
    </lineage>
</organism>
<dbReference type="Proteomes" id="UP000023152">
    <property type="component" value="Unassembled WGS sequence"/>
</dbReference>
<dbReference type="AlphaFoldDB" id="X6NMF2"/>
<feature type="compositionally biased region" description="Polar residues" evidence="1">
    <location>
        <begin position="47"/>
        <end position="64"/>
    </location>
</feature>
<feature type="compositionally biased region" description="Low complexity" evidence="1">
    <location>
        <begin position="95"/>
        <end position="105"/>
    </location>
</feature>
<evidence type="ECO:0000256" key="1">
    <source>
        <dbReference type="SAM" id="MobiDB-lite"/>
    </source>
</evidence>
<sequence length="169" mass="19544">MIANFNWRSEHIENGNWVHSLGSEEYVLSTYHNQMEWKELPKHLTKSKNATNLGPTGPQSNDFALSSDKKFAEEMREAVDEEAESGNQDEAVGRSNNEASGNENASIHNLHSSKELEQSMLDEFDIQLKTISLDAESHSNFFDFEVFFYFYFFYAIKKLVQTCRHDTFE</sequence>
<evidence type="ECO:0000313" key="3">
    <source>
        <dbReference type="Proteomes" id="UP000023152"/>
    </source>
</evidence>
<dbReference type="EMBL" id="ASPP01007453">
    <property type="protein sequence ID" value="ETO27113.1"/>
    <property type="molecule type" value="Genomic_DNA"/>
</dbReference>
<keyword evidence="3" id="KW-1185">Reference proteome</keyword>
<name>X6NMF2_RETFI</name>
<feature type="compositionally biased region" description="Basic and acidic residues" evidence="1">
    <location>
        <begin position="67"/>
        <end position="78"/>
    </location>
</feature>